<proteinExistence type="predicted"/>
<evidence type="ECO:0000313" key="1">
    <source>
        <dbReference type="EMBL" id="GAH36249.1"/>
    </source>
</evidence>
<name>X1G3U4_9ZZZZ</name>
<reference evidence="1" key="1">
    <citation type="journal article" date="2014" name="Front. Microbiol.">
        <title>High frequency of phylogenetically diverse reductive dehalogenase-homologous genes in deep subseafloor sedimentary metagenomes.</title>
        <authorList>
            <person name="Kawai M."/>
            <person name="Futagami T."/>
            <person name="Toyoda A."/>
            <person name="Takaki Y."/>
            <person name="Nishi S."/>
            <person name="Hori S."/>
            <person name="Arai W."/>
            <person name="Tsubouchi T."/>
            <person name="Morono Y."/>
            <person name="Uchiyama I."/>
            <person name="Ito T."/>
            <person name="Fujiyama A."/>
            <person name="Inagaki F."/>
            <person name="Takami H."/>
        </authorList>
    </citation>
    <scope>NUCLEOTIDE SEQUENCE</scope>
    <source>
        <strain evidence="1">Expedition CK06-06</strain>
    </source>
</reference>
<comment type="caution">
    <text evidence="1">The sequence shown here is derived from an EMBL/GenBank/DDBJ whole genome shotgun (WGS) entry which is preliminary data.</text>
</comment>
<dbReference type="EMBL" id="BARU01008061">
    <property type="protein sequence ID" value="GAH36249.1"/>
    <property type="molecule type" value="Genomic_DNA"/>
</dbReference>
<evidence type="ECO:0008006" key="2">
    <source>
        <dbReference type="Google" id="ProtNLM"/>
    </source>
</evidence>
<sequence>MVVVAIGMLCLASFMSISRRSVIVNDMRSRGVEYLQEEMELFESLGYRTVVNSFHDGVQYDASDGLPSEYSRWFLVYHDDPMPEMARLQVSVSWTEQKRSWTIKMETYLTRK</sequence>
<accession>X1G3U4</accession>
<gene>
    <name evidence="1" type="ORF">S03H2_15837</name>
</gene>
<organism evidence="1">
    <name type="scientific">marine sediment metagenome</name>
    <dbReference type="NCBI Taxonomy" id="412755"/>
    <lineage>
        <taxon>unclassified sequences</taxon>
        <taxon>metagenomes</taxon>
        <taxon>ecological metagenomes</taxon>
    </lineage>
</organism>
<dbReference type="AlphaFoldDB" id="X1G3U4"/>
<protein>
    <recommendedName>
        <fullName evidence="2">Type II secretion system protein GspI C-terminal domain-containing protein</fullName>
    </recommendedName>
</protein>